<gene>
    <name evidence="2" type="ORF">GPUH_LOCUS1267</name>
</gene>
<evidence type="ECO:0000313" key="2">
    <source>
        <dbReference type="EMBL" id="VDK29716.1"/>
    </source>
</evidence>
<proteinExistence type="predicted"/>
<accession>A0A183CXS6</accession>
<dbReference type="AlphaFoldDB" id="A0A183CXS6"/>
<protein>
    <submittedName>
        <fullName evidence="4">Calpain_III domain-containing protein</fullName>
    </submittedName>
</protein>
<name>A0A183CXS6_9BILA</name>
<dbReference type="Proteomes" id="UP000271098">
    <property type="component" value="Unassembled WGS sequence"/>
</dbReference>
<keyword evidence="3" id="KW-1185">Reference proteome</keyword>
<reference evidence="4" key="1">
    <citation type="submission" date="2016-06" db="UniProtKB">
        <authorList>
            <consortium name="WormBaseParasite"/>
        </authorList>
    </citation>
    <scope>IDENTIFICATION</scope>
</reference>
<dbReference type="InterPro" id="IPR013320">
    <property type="entry name" value="ConA-like_dom_sf"/>
</dbReference>
<dbReference type="EMBL" id="UYRT01001479">
    <property type="protein sequence ID" value="VDK29716.1"/>
    <property type="molecule type" value="Genomic_DNA"/>
</dbReference>
<dbReference type="PANTHER" id="PTHR46108">
    <property type="entry name" value="BLUE CHEESE"/>
    <property type="match status" value="1"/>
</dbReference>
<dbReference type="WBParaSite" id="GPUH_0000126701-mRNA-1">
    <property type="protein sequence ID" value="GPUH_0000126701-mRNA-1"/>
    <property type="gene ID" value="GPUH_0000126701"/>
</dbReference>
<evidence type="ECO:0000313" key="3">
    <source>
        <dbReference type="Proteomes" id="UP000271098"/>
    </source>
</evidence>
<dbReference type="Gene3D" id="2.60.120.200">
    <property type="match status" value="1"/>
</dbReference>
<sequence>MPLCCRNLDETEDEEPVTDDEGGPIPIGRVKALVSMMTPRDHRVSQNPSFVEFDMALEGFACLVIPSLAPLAADLGGIGHGERIFPPLNGLTVMLWLCVEQFSDKKVDPHPIRLLTIYRSFSSTKKEDGPNQNSSLVCFSMQLSSIDHSLLICTAESDTAGNDLEKEGSVNDEGLIRIALADTLCTGQWTHIAVVLTRSVLKHSQATVHINGRPEGSYKLHYINQNIGAGATHLSQAASVYAVIGTPPAYRSPSRLCFKIATFTLLEEPLSTEAINRVYNMEPHYIGNFQEAVGFGI</sequence>
<dbReference type="SUPFAM" id="SSF49899">
    <property type="entry name" value="Concanavalin A-like lectins/glucanases"/>
    <property type="match status" value="1"/>
</dbReference>
<dbReference type="OrthoDB" id="10018316at2759"/>
<dbReference type="PANTHER" id="PTHR46108:SF4">
    <property type="entry name" value="BLUE CHEESE"/>
    <property type="match status" value="1"/>
</dbReference>
<evidence type="ECO:0000313" key="4">
    <source>
        <dbReference type="WBParaSite" id="GPUH_0000126701-mRNA-1"/>
    </source>
</evidence>
<organism evidence="4">
    <name type="scientific">Gongylonema pulchrum</name>
    <dbReference type="NCBI Taxonomy" id="637853"/>
    <lineage>
        <taxon>Eukaryota</taxon>
        <taxon>Metazoa</taxon>
        <taxon>Ecdysozoa</taxon>
        <taxon>Nematoda</taxon>
        <taxon>Chromadorea</taxon>
        <taxon>Rhabditida</taxon>
        <taxon>Spirurina</taxon>
        <taxon>Spiruromorpha</taxon>
        <taxon>Spiruroidea</taxon>
        <taxon>Gongylonematidae</taxon>
        <taxon>Gongylonema</taxon>
    </lineage>
</organism>
<reference evidence="2 3" key="2">
    <citation type="submission" date="2018-11" db="EMBL/GenBank/DDBJ databases">
        <authorList>
            <consortium name="Pathogen Informatics"/>
        </authorList>
    </citation>
    <scope>NUCLEOTIDE SEQUENCE [LARGE SCALE GENOMIC DNA]</scope>
</reference>
<keyword evidence="1" id="KW-0853">WD repeat</keyword>
<dbReference type="InterPro" id="IPR051944">
    <property type="entry name" value="BEACH_domain_protein"/>
</dbReference>
<evidence type="ECO:0000256" key="1">
    <source>
        <dbReference type="ARBA" id="ARBA00022574"/>
    </source>
</evidence>